<proteinExistence type="predicted"/>
<protein>
    <recommendedName>
        <fullName evidence="2">CBS domain-containing protein</fullName>
    </recommendedName>
</protein>
<accession>A0A8S5MV99</accession>
<reference evidence="1" key="1">
    <citation type="journal article" date="2021" name="Proc. Natl. Acad. Sci. U.S.A.">
        <title>A Catalog of Tens of Thousands of Viruses from Human Metagenomes Reveals Hidden Associations with Chronic Diseases.</title>
        <authorList>
            <person name="Tisza M.J."/>
            <person name="Buck C.B."/>
        </authorList>
    </citation>
    <scope>NUCLEOTIDE SEQUENCE</scope>
    <source>
        <strain evidence="1">Ctv1i11</strain>
    </source>
</reference>
<sequence>MKIQGKELKARALTWSEREMLIKAGLDFVYCPVEEDGQLAGIIRSRDIMRFILMDVYGLSDEDLNTVSDKEAMDFAGKVITATFQVQDATEKN</sequence>
<name>A0A8S5MV99_9CAUD</name>
<evidence type="ECO:0008006" key="2">
    <source>
        <dbReference type="Google" id="ProtNLM"/>
    </source>
</evidence>
<evidence type="ECO:0000313" key="1">
    <source>
        <dbReference type="EMBL" id="DAD86023.1"/>
    </source>
</evidence>
<organism evidence="1">
    <name type="scientific">Myoviridae sp. ctv1i11</name>
    <dbReference type="NCBI Taxonomy" id="2826709"/>
    <lineage>
        <taxon>Viruses</taxon>
        <taxon>Duplodnaviria</taxon>
        <taxon>Heunggongvirae</taxon>
        <taxon>Uroviricota</taxon>
        <taxon>Caudoviricetes</taxon>
    </lineage>
</organism>
<dbReference type="EMBL" id="BK014992">
    <property type="protein sequence ID" value="DAD86023.1"/>
    <property type="molecule type" value="Genomic_DNA"/>
</dbReference>